<dbReference type="Proteomes" id="UP000499080">
    <property type="component" value="Unassembled WGS sequence"/>
</dbReference>
<protein>
    <submittedName>
        <fullName evidence="1">Uncharacterized protein</fullName>
    </submittedName>
</protein>
<accession>A0A4Y2RMD5</accession>
<dbReference type="EMBL" id="BGPR01017552">
    <property type="protein sequence ID" value="GBN76496.1"/>
    <property type="molecule type" value="Genomic_DNA"/>
</dbReference>
<name>A0A4Y2RMD5_ARAVE</name>
<proteinExistence type="predicted"/>
<reference evidence="1 2" key="1">
    <citation type="journal article" date="2019" name="Sci. Rep.">
        <title>Orb-weaving spider Araneus ventricosus genome elucidates the spidroin gene catalogue.</title>
        <authorList>
            <person name="Kono N."/>
            <person name="Nakamura H."/>
            <person name="Ohtoshi R."/>
            <person name="Moran D.A.P."/>
            <person name="Shinohara A."/>
            <person name="Yoshida Y."/>
            <person name="Fujiwara M."/>
            <person name="Mori M."/>
            <person name="Tomita M."/>
            <person name="Arakawa K."/>
        </authorList>
    </citation>
    <scope>NUCLEOTIDE SEQUENCE [LARGE SCALE GENOMIC DNA]</scope>
</reference>
<evidence type="ECO:0000313" key="1">
    <source>
        <dbReference type="EMBL" id="GBN76496.1"/>
    </source>
</evidence>
<dbReference type="AlphaFoldDB" id="A0A4Y2RMD5"/>
<organism evidence="1 2">
    <name type="scientific">Araneus ventricosus</name>
    <name type="common">Orbweaver spider</name>
    <name type="synonym">Epeira ventricosa</name>
    <dbReference type="NCBI Taxonomy" id="182803"/>
    <lineage>
        <taxon>Eukaryota</taxon>
        <taxon>Metazoa</taxon>
        <taxon>Ecdysozoa</taxon>
        <taxon>Arthropoda</taxon>
        <taxon>Chelicerata</taxon>
        <taxon>Arachnida</taxon>
        <taxon>Araneae</taxon>
        <taxon>Araneomorphae</taxon>
        <taxon>Entelegynae</taxon>
        <taxon>Araneoidea</taxon>
        <taxon>Araneidae</taxon>
        <taxon>Araneus</taxon>
    </lineage>
</organism>
<gene>
    <name evidence="1" type="ORF">AVEN_181848_1</name>
</gene>
<sequence length="88" mass="9675">MGKHGHCGPNPDVDGNAFSKDQCYLPNTAAAIESVKFIGILAIRDHSQLSHSRWSRGVEPVPRPAFERVGTPIPIHKFKIHALYMAAD</sequence>
<keyword evidence="2" id="KW-1185">Reference proteome</keyword>
<comment type="caution">
    <text evidence="1">The sequence shown here is derived from an EMBL/GenBank/DDBJ whole genome shotgun (WGS) entry which is preliminary data.</text>
</comment>
<evidence type="ECO:0000313" key="2">
    <source>
        <dbReference type="Proteomes" id="UP000499080"/>
    </source>
</evidence>